<keyword evidence="2" id="KW-0560">Oxidoreductase</keyword>
<gene>
    <name evidence="4" type="ORF">H2508_00690</name>
</gene>
<dbReference type="PRINTS" id="PR00080">
    <property type="entry name" value="SDRFAMILY"/>
</dbReference>
<dbReference type="EMBL" id="JACFXU010000010">
    <property type="protein sequence ID" value="MBA6411636.1"/>
    <property type="molecule type" value="Genomic_DNA"/>
</dbReference>
<proteinExistence type="inferred from homology"/>
<dbReference type="CDD" id="cd05327">
    <property type="entry name" value="retinol-DH_like_SDR_c_like"/>
    <property type="match status" value="1"/>
</dbReference>
<name>A0A7W2YHP4_9GAMM</name>
<comment type="caution">
    <text evidence="4">The sequence shown here is derived from an EMBL/GenBank/DDBJ whole genome shotgun (WGS) entry which is preliminary data.</text>
</comment>
<evidence type="ECO:0000313" key="5">
    <source>
        <dbReference type="Proteomes" id="UP000539350"/>
    </source>
</evidence>
<sequence length="324" mass="34185">MREFGAESSTDDVLQGLSLEGKVALVTGASSGLGLETARALASRGARVVMLARNREKLEAAAASLEDANLAGQLDTATLDLANLEQLRSAAATLLDLYPSVDLLINNAGVMACPLQRSAQGFEMQFGTNHLGHFLFTALMAPALCEAAKQQGAARVVNLSSAGHRLAPLNLEDPNYLRRDYDKWQAYGESKTANVLFTVALDRRLAPYGVRAFAVHPGMIVTDLGRHLDSADIEALGQRAQNASGGNYKTIPQGAATTVYAATAPELLDRGGDYLEDCHIAGPATADSPGGVESYATDLATAEDLWQLSEGLVGQSFSFNSMLG</sequence>
<evidence type="ECO:0000256" key="3">
    <source>
        <dbReference type="RuleBase" id="RU000363"/>
    </source>
</evidence>
<organism evidence="4 5">
    <name type="scientific">Sediminihaliea albiluteola</name>
    <dbReference type="NCBI Taxonomy" id="2758564"/>
    <lineage>
        <taxon>Bacteria</taxon>
        <taxon>Pseudomonadati</taxon>
        <taxon>Pseudomonadota</taxon>
        <taxon>Gammaproteobacteria</taxon>
        <taxon>Cellvibrionales</taxon>
        <taxon>Halieaceae</taxon>
        <taxon>Sediminihaliea</taxon>
    </lineage>
</organism>
<dbReference type="InterPro" id="IPR036291">
    <property type="entry name" value="NAD(P)-bd_dom_sf"/>
</dbReference>
<dbReference type="Proteomes" id="UP000539350">
    <property type="component" value="Unassembled WGS sequence"/>
</dbReference>
<accession>A0A7W2YHP4</accession>
<dbReference type="PANTHER" id="PTHR24320:SF283">
    <property type="entry name" value="RETINOL DEHYDROGENASE 11"/>
    <property type="match status" value="1"/>
</dbReference>
<evidence type="ECO:0000256" key="2">
    <source>
        <dbReference type="ARBA" id="ARBA00023002"/>
    </source>
</evidence>
<evidence type="ECO:0000313" key="4">
    <source>
        <dbReference type="EMBL" id="MBA6411636.1"/>
    </source>
</evidence>
<dbReference type="Gene3D" id="3.40.50.720">
    <property type="entry name" value="NAD(P)-binding Rossmann-like Domain"/>
    <property type="match status" value="1"/>
</dbReference>
<dbReference type="PANTHER" id="PTHR24320">
    <property type="entry name" value="RETINOL DEHYDROGENASE"/>
    <property type="match status" value="1"/>
</dbReference>
<dbReference type="Pfam" id="PF00106">
    <property type="entry name" value="adh_short"/>
    <property type="match status" value="1"/>
</dbReference>
<keyword evidence="5" id="KW-1185">Reference proteome</keyword>
<reference evidence="4 5" key="1">
    <citation type="submission" date="2020-07" db="EMBL/GenBank/DDBJ databases">
        <title>Halieaceae bacterium, F7430, whole genome shotgun sequencing project.</title>
        <authorList>
            <person name="Jiang S."/>
            <person name="Liu Z.W."/>
            <person name="Du Z.J."/>
        </authorList>
    </citation>
    <scope>NUCLEOTIDE SEQUENCE [LARGE SCALE GENOMIC DNA]</scope>
    <source>
        <strain evidence="4 5">F7430</strain>
    </source>
</reference>
<dbReference type="GO" id="GO:0016491">
    <property type="term" value="F:oxidoreductase activity"/>
    <property type="evidence" value="ECO:0007669"/>
    <property type="project" value="UniProtKB-KW"/>
</dbReference>
<dbReference type="AlphaFoldDB" id="A0A7W2YHP4"/>
<evidence type="ECO:0000256" key="1">
    <source>
        <dbReference type="ARBA" id="ARBA00006484"/>
    </source>
</evidence>
<dbReference type="PRINTS" id="PR00081">
    <property type="entry name" value="GDHRDH"/>
</dbReference>
<protein>
    <submittedName>
        <fullName evidence="4">SDR family NAD(P)-dependent oxidoreductase</fullName>
    </submittedName>
</protein>
<dbReference type="SUPFAM" id="SSF51735">
    <property type="entry name" value="NAD(P)-binding Rossmann-fold domains"/>
    <property type="match status" value="1"/>
</dbReference>
<dbReference type="InterPro" id="IPR002347">
    <property type="entry name" value="SDR_fam"/>
</dbReference>
<dbReference type="RefSeq" id="WP_182168499.1">
    <property type="nucleotide sequence ID" value="NZ_JACFXU010000010.1"/>
</dbReference>
<comment type="similarity">
    <text evidence="1 3">Belongs to the short-chain dehydrogenases/reductases (SDR) family.</text>
</comment>